<evidence type="ECO:0000259" key="2">
    <source>
        <dbReference type="SMART" id="SM00893"/>
    </source>
</evidence>
<feature type="domain" description="Electron transfer flavoprotein alpha/beta-subunit N-terminal" evidence="2">
    <location>
        <begin position="28"/>
        <end position="218"/>
    </location>
</feature>
<dbReference type="PANTHER" id="PTHR21294">
    <property type="entry name" value="ELECTRON TRANSFER FLAVOPROTEIN BETA-SUBUNIT"/>
    <property type="match status" value="1"/>
</dbReference>
<dbReference type="Pfam" id="PF01012">
    <property type="entry name" value="ETF"/>
    <property type="match status" value="1"/>
</dbReference>
<evidence type="ECO:0000256" key="1">
    <source>
        <dbReference type="ARBA" id="ARBA00022982"/>
    </source>
</evidence>
<keyword evidence="1" id="KW-0249">Electron transport</keyword>
<dbReference type="AlphaFoldDB" id="A0A6J4VAF8"/>
<dbReference type="CDD" id="cd01714">
    <property type="entry name" value="ETF_beta"/>
    <property type="match status" value="1"/>
</dbReference>
<organism evidence="3">
    <name type="scientific">uncultured Thermomicrobiales bacterium</name>
    <dbReference type="NCBI Taxonomy" id="1645740"/>
    <lineage>
        <taxon>Bacteria</taxon>
        <taxon>Pseudomonadati</taxon>
        <taxon>Thermomicrobiota</taxon>
        <taxon>Thermomicrobia</taxon>
        <taxon>Thermomicrobiales</taxon>
        <taxon>environmental samples</taxon>
    </lineage>
</organism>
<sequence>MSENSGNLRIAVLVKQVADVNAIETDPDSRGAIPGGALVMNTYDAYAVGEAMTLKESYGAEVTVICAGPESVREVLLRGLATGADAAIHGVLPGNNAVDTLALAGGLREIVEDRAFDLILAGQVADDYETGQVPAQLAELLGIPHVSLVTHVEIEVEGLHVRRDAEASKETVRCPMPAVLMVLSGRDGPRHHPSLRGMMAAKRKPIERIDVPTIDPASRLSWSEPIVPEKVFAGVIVRDEPADVAAGALADWLLEHKLLERRES</sequence>
<dbReference type="Gene3D" id="3.40.50.620">
    <property type="entry name" value="HUPs"/>
    <property type="match status" value="1"/>
</dbReference>
<gene>
    <name evidence="3" type="ORF">AVDCRST_MAG87-2463</name>
</gene>
<evidence type="ECO:0000313" key="3">
    <source>
        <dbReference type="EMBL" id="CAA9571538.1"/>
    </source>
</evidence>
<dbReference type="SMART" id="SM00893">
    <property type="entry name" value="ETF"/>
    <property type="match status" value="1"/>
</dbReference>
<dbReference type="InterPro" id="IPR014729">
    <property type="entry name" value="Rossmann-like_a/b/a_fold"/>
</dbReference>
<accession>A0A6J4VAF8</accession>
<dbReference type="InterPro" id="IPR014730">
    <property type="entry name" value="ETF_a/b_N"/>
</dbReference>
<dbReference type="EMBL" id="CADCWJ010000543">
    <property type="protein sequence ID" value="CAA9571538.1"/>
    <property type="molecule type" value="Genomic_DNA"/>
</dbReference>
<dbReference type="GO" id="GO:0009055">
    <property type="term" value="F:electron transfer activity"/>
    <property type="evidence" value="ECO:0007669"/>
    <property type="project" value="InterPro"/>
</dbReference>
<reference evidence="3" key="1">
    <citation type="submission" date="2020-02" db="EMBL/GenBank/DDBJ databases">
        <authorList>
            <person name="Meier V. D."/>
        </authorList>
    </citation>
    <scope>NUCLEOTIDE SEQUENCE</scope>
    <source>
        <strain evidence="3">AVDCRST_MAG87</strain>
    </source>
</reference>
<proteinExistence type="predicted"/>
<dbReference type="InterPro" id="IPR033948">
    <property type="entry name" value="ETF_beta_N"/>
</dbReference>
<keyword evidence="1" id="KW-0813">Transport</keyword>
<name>A0A6J4VAF8_9BACT</name>
<dbReference type="SUPFAM" id="SSF52402">
    <property type="entry name" value="Adenine nucleotide alpha hydrolases-like"/>
    <property type="match status" value="1"/>
</dbReference>
<protein>
    <submittedName>
        <fullName evidence="3">Electron transfer flavoprotein, beta subunit</fullName>
    </submittedName>
</protein>
<dbReference type="InterPro" id="IPR012255">
    <property type="entry name" value="ETF_b"/>
</dbReference>
<dbReference type="PIRSF" id="PIRSF000090">
    <property type="entry name" value="Beta-ETF"/>
    <property type="match status" value="1"/>
</dbReference>